<evidence type="ECO:0000256" key="4">
    <source>
        <dbReference type="SAM" id="MobiDB-lite"/>
    </source>
</evidence>
<gene>
    <name evidence="6" type="ORF">AK812_SmicGene17618</name>
</gene>
<keyword evidence="7" id="KW-1185">Reference proteome</keyword>
<name>A0A1Q9DXB3_SYMMI</name>
<evidence type="ECO:0000256" key="2">
    <source>
        <dbReference type="ARBA" id="ARBA00022771"/>
    </source>
</evidence>
<protein>
    <recommendedName>
        <fullName evidence="5">RanBP2-type domain-containing protein</fullName>
    </recommendedName>
</protein>
<organism evidence="6 7">
    <name type="scientific">Symbiodinium microadriaticum</name>
    <name type="common">Dinoflagellate</name>
    <name type="synonym">Zooxanthella microadriatica</name>
    <dbReference type="NCBI Taxonomy" id="2951"/>
    <lineage>
        <taxon>Eukaryota</taxon>
        <taxon>Sar</taxon>
        <taxon>Alveolata</taxon>
        <taxon>Dinophyceae</taxon>
        <taxon>Suessiales</taxon>
        <taxon>Symbiodiniaceae</taxon>
        <taxon>Symbiodinium</taxon>
    </lineage>
</organism>
<dbReference type="AlphaFoldDB" id="A0A1Q9DXB3"/>
<dbReference type="GO" id="GO:0008270">
    <property type="term" value="F:zinc ion binding"/>
    <property type="evidence" value="ECO:0007669"/>
    <property type="project" value="UniProtKB-KW"/>
</dbReference>
<keyword evidence="1" id="KW-0479">Metal-binding</keyword>
<evidence type="ECO:0000313" key="7">
    <source>
        <dbReference type="Proteomes" id="UP000186817"/>
    </source>
</evidence>
<proteinExistence type="predicted"/>
<feature type="domain" description="RanBP2-type" evidence="5">
    <location>
        <begin position="5"/>
        <end position="24"/>
    </location>
</feature>
<keyword evidence="3" id="KW-0862">Zinc</keyword>
<feature type="region of interest" description="Disordered" evidence="4">
    <location>
        <begin position="33"/>
        <end position="98"/>
    </location>
</feature>
<reference evidence="6 7" key="1">
    <citation type="submission" date="2016-02" db="EMBL/GenBank/DDBJ databases">
        <title>Genome analysis of coral dinoflagellate symbionts highlights evolutionary adaptations to a symbiotic lifestyle.</title>
        <authorList>
            <person name="Aranda M."/>
            <person name="Li Y."/>
            <person name="Liew Y.J."/>
            <person name="Baumgarten S."/>
            <person name="Simakov O."/>
            <person name="Wilson M."/>
            <person name="Piel J."/>
            <person name="Ashoor H."/>
            <person name="Bougouffa S."/>
            <person name="Bajic V.B."/>
            <person name="Ryu T."/>
            <person name="Ravasi T."/>
            <person name="Bayer T."/>
            <person name="Micklem G."/>
            <person name="Kim H."/>
            <person name="Bhak J."/>
            <person name="Lajeunesse T.C."/>
            <person name="Voolstra C.R."/>
        </authorList>
    </citation>
    <scope>NUCLEOTIDE SEQUENCE [LARGE SCALE GENOMIC DNA]</scope>
    <source>
        <strain evidence="6 7">CCMP2467</strain>
    </source>
</reference>
<feature type="region of interest" description="Disordered" evidence="4">
    <location>
        <begin position="230"/>
        <end position="253"/>
    </location>
</feature>
<feature type="compositionally biased region" description="Low complexity" evidence="4">
    <location>
        <begin position="319"/>
        <end position="334"/>
    </location>
</feature>
<dbReference type="Proteomes" id="UP000186817">
    <property type="component" value="Unassembled WGS sequence"/>
</dbReference>
<evidence type="ECO:0000256" key="3">
    <source>
        <dbReference type="ARBA" id="ARBA00022833"/>
    </source>
</evidence>
<comment type="caution">
    <text evidence="6">The sequence shown here is derived from an EMBL/GenBank/DDBJ whole genome shotgun (WGS) entry which is preliminary data.</text>
</comment>
<dbReference type="OrthoDB" id="440154at2759"/>
<evidence type="ECO:0000256" key="1">
    <source>
        <dbReference type="ARBA" id="ARBA00022723"/>
    </source>
</evidence>
<keyword evidence="2" id="KW-0863">Zinc-finger</keyword>
<accession>A0A1Q9DXB3</accession>
<dbReference type="InterPro" id="IPR001876">
    <property type="entry name" value="Znf_RanBP2"/>
</dbReference>
<feature type="compositionally biased region" description="Polar residues" evidence="4">
    <location>
        <begin position="230"/>
        <end position="242"/>
    </location>
</feature>
<evidence type="ECO:0000313" key="6">
    <source>
        <dbReference type="EMBL" id="OLP99812.1"/>
    </source>
</evidence>
<dbReference type="EMBL" id="LSRX01000349">
    <property type="protein sequence ID" value="OLP99812.1"/>
    <property type="molecule type" value="Genomic_DNA"/>
</dbReference>
<evidence type="ECO:0000259" key="5">
    <source>
        <dbReference type="PROSITE" id="PS01358"/>
    </source>
</evidence>
<feature type="region of interest" description="Disordered" evidence="4">
    <location>
        <begin position="290"/>
        <end position="338"/>
    </location>
</feature>
<feature type="compositionally biased region" description="Basic residues" evidence="4">
    <location>
        <begin position="50"/>
        <end position="60"/>
    </location>
</feature>
<dbReference type="PROSITE" id="PS01358">
    <property type="entry name" value="ZF_RANBP2_1"/>
    <property type="match status" value="1"/>
</dbReference>
<sequence length="410" mass="45440">MNQGWRCKTCRIYNRATANFCSTCGQNWQVAWERQKPESQPTYTAEPRSPRRRKSPRPRGQKGAGKHASTGTQQPPQPKGHAKGAGGKGDAASSAPDFSQLPVMPQFRVPAPPKPVSENAASEDRRILDTLMAQLTSSGIPLTPEVDALVTQYRSENVQLHGKKLHHLVAKQTQARKELSRLGSERQTFEKTWCDYLNKLVTLVQTQVEQRQKTLEAFEASEDGWRRQLSEATTQLAQSTGGKASVDASAMEEDDEFVDLEIEREAERRQAQEDTAVKFESLMQSLQTAQQQAAQAVTREGSRTPRRRAKVEKVDVDSSPEPSAEASANASKSALPVPALPKDAAGKVKLYSVNSRLQPMPTTHSSAFWLMNERKVNKRRQTAMLGALLHGFALQVTRVKGRAYLKDRGG</sequence>